<keyword evidence="1" id="KW-0472">Membrane</keyword>
<sequence>MKKTRATRLLLVVLSLVVTFSSFTVYGISDKKIYAEVNENENYVIPVEISENYSHIYKEETIHIYNLEQLKAIGTNQKVKDLDETKESFGLGKDVVVDDETITYSLDANYVLENDIALNGEKWNLPERFTGSFINKQESESSPLYDKDTDTIYVYNSYQLDLMQSDKSSLEPVLTLDYDVTQFGQGQLIYPNESQDYLTYSNEHHYVLSKSFTAERPVTEAIKVQKVQEAKKQEIEALADSKWENAELSGRDYIGQVYKELDGVKYILIGNKQQLAAIGRKDKDGNLMQVTPTLVLHKKPGLLNPTNKYTPLYPGDADFKTDIALTLDKSDSKNFKYFEQSTTELMNVNFSKGLLGSVNDILGNILGSLLTGNYEILGYDSQSGTYISESDLKTEYSNLKYSSDANYIIFRDIDLSNVDWKPLMFSGTMLGAVSNEGNSLWNDNGIDNNTTRPVISNVTVNQTAPIDTKEQSGVGFFGSIMSKSTKNLGTVDQQVAVKNIKLQNVSVTNSTSEIKDNTGLIQGLLDLLKPILGGLLGNLGEVLGDLLNPNGEGDPSVFATGAFAGRISGDVTVEDCVVENVTKISNVNDLTGGFVGHVEGVTEYGGLQDALGNLTTILENVLNIIPFVDLGTLIEVLLDGNIIDLNKLIPTGYKSPTISNSLVDNTGSDLSIENETHNFQGGFAGKAVGTLIKNSTVKANNLNVTAKNMAGGFTGYSANAELVGVLSGLGIELFNAFQLNTFLLNCEVETTSLNVQAIEKYSGGMSGALANSFIVDSSISGTTNITADSYAGGMSGIAALGQSISLKDFYDGRKDLTGLLGSLLSGVLSQDQENVLLSLTGISPSVLAGNEITGSLTVTVKDKYAGGMIGQGDGVKIISSSDLESKSYVWKNVIGKLNYAILGRKNTISNLKEISGQSHIGGVIGEVKTASAAGILNKTLGIGNFLGFEIANTSVSSIDTPGIIHATQDYAGGFAGKAMGGTVSNVHISELQKVDANNYAGGFVGYGGTGSLAETEALDILGLNLVKISNLLNLAQGLVLDMSECDVQGTTSGFTVKAFGTQSTDVDVTKYYAGGFIGKSTSVHIRNSQVKRIKDVTADETSGYAGGFAGATETGGLADAANGDTDALELLGINGLLNAVPYLVSDFKNTTVDYQPESADVSQVSAAYAGGFIGEMQSGYINNKELDNPYAVSNILNVKGSYYAGGFAGKIYSGGLATAGDLSILNGLLNISASDLLSVLNVYIPVINSAGVSSKGLIVEVTSTNKDDSNSGSAGGYVGYGSGLKISNSHVDKLRHTTVKAPSDLSSNDGSSYFGNESNYAVKGLRYAGGYVGKLDIGSSASLGSGLGVLGDIIGLNDVTQALDVVASEIENSDVTGAVGGYSVLANYKDGSDLQGHAGGYAGTIDGSALQNCNAYNFEYIIGQESAGGYVGRMQPGNVASVVGNADVLGGLLNVEGNLLSVLQSFIPMIYNSETTSVPCGGAVRADAASDATRERGLAGGYVGHNIGGRIEGKSEREWNNEPPTVLKENAAVRIRNVYGYEFAGGFSGRTENANVADTGNLNILFDVITISNPLSALGAVYSTETNTAVYGPLRKLTVDVWNSWVGAVGINGAYGQQLQELGKVETQEQLNEIIEKYAYGYDVKAAREEVGTLATQGSAAGGYVGRMDGGVVTSAHAYDIKLVTAYRSSGGFVGEMTSAGVANVGGITIGDLDVVGSLPVLQTFVPVIKTSSARGYQSGASVIASGTDLKNQQGNAGGFAGIIIGGQIEGNENEFCSIEKLKTIKGTNTVGGFAGSIISGSAAEVNVGSNSGLLPILLKPILGNPDKLASLLNATVSTVKYAKVDAWNNWGITIDGRYQIDNSPNIQYAYATGGFVGSMSGAVLGDKDSNSDSLIVNNIRKVIGGEHVGGFFGLADVAAVAEVGDNESNGILGLIKIGELDVLDAFRSYIYHGLVNGSNDQGLIVSANTQNESGAFENKVQTGNAGGFGGSLLNGSVKNSKVTKLNQVNALNYAGGFIGHLGKSGVVDLDKAETGGALDGLLNATAGVLDNFGSHCDNCNVDGIKEGFIVNSQNGKEPISGGFAGFADLAKIDNSHVTNIKKVNSDQIAGGFVGRTTFSYLADIDAGSTTLLDPILGIVNALLDILYIGDLQDLGAIDIGLGKLLEVKLLSDGKTLSVTLLGLPISVALEKNNGNGTSDVAQIHIGDSYIEVPCTDTTGDHINKDDVKNINIGLIKSNRTSIKNSSITGISIGYDVFGGGANDDKDGTDKNGYAGGFVGFNDEGLFENNQMYYADTIRGTKDKVGPFAGVTSLDSVYDFNTVENIEGNKNIYRVYRDHDELTSLIVQDKTIQAELSNSDWNEFVISHIKDVETFDKFKKAKLSSVDINKDADVYISSAKAVLMKNTKTSDNEENLTPPPSDMQDPCDELINLTINKVWKDFGNFEGIRPDEIELYLTRTYTNSNGDIVKDDQFAQTIKVKPSDDMKNVWQTIVKGLDAYIVLDDGTHAYYTYHVAEKEVDGYSTTIESSEDGFTITITNSHIPFLPDVGGIGTYVFTFIGMIGILATIYSMKKGKKRNEKHV</sequence>
<evidence type="ECO:0000313" key="4">
    <source>
        <dbReference type="Proteomes" id="UP000515856"/>
    </source>
</evidence>
<dbReference type="CDD" id="cd00222">
    <property type="entry name" value="CollagenBindB"/>
    <property type="match status" value="1"/>
</dbReference>
<keyword evidence="1" id="KW-1133">Transmembrane helix</keyword>
<proteinExistence type="predicted"/>
<feature type="domain" description="CNA-B" evidence="2">
    <location>
        <begin position="2434"/>
        <end position="2537"/>
    </location>
</feature>
<dbReference type="Gene3D" id="2.60.40.1140">
    <property type="entry name" value="Collagen-binding surface protein Cna, B-type domain"/>
    <property type="match status" value="1"/>
</dbReference>
<keyword evidence="1" id="KW-0812">Transmembrane</keyword>
<dbReference type="Pfam" id="PF05738">
    <property type="entry name" value="Cna_B"/>
    <property type="match status" value="1"/>
</dbReference>
<gene>
    <name evidence="3" type="ORF">H9Q80_09950</name>
</gene>
<organism evidence="3 4">
    <name type="scientific">[Eubacterium] hominis</name>
    <dbReference type="NCBI Taxonomy" id="2764325"/>
    <lineage>
        <taxon>Bacteria</taxon>
        <taxon>Bacillati</taxon>
        <taxon>Bacillota</taxon>
        <taxon>Erysipelotrichia</taxon>
        <taxon>Erysipelotrichales</taxon>
        <taxon>Erysipelotrichaceae</taxon>
        <taxon>Amedibacillus</taxon>
    </lineage>
</organism>
<accession>A0A7G9GII6</accession>
<dbReference type="Gene3D" id="2.160.20.110">
    <property type="match status" value="1"/>
</dbReference>
<evidence type="ECO:0000256" key="1">
    <source>
        <dbReference type="SAM" id="Phobius"/>
    </source>
</evidence>
<name>A0A7G9GII6_9FIRM</name>
<feature type="transmembrane region" description="Helical" evidence="1">
    <location>
        <begin position="2552"/>
        <end position="2572"/>
    </location>
</feature>
<dbReference type="Proteomes" id="UP000515856">
    <property type="component" value="Chromosome"/>
</dbReference>
<evidence type="ECO:0000259" key="2">
    <source>
        <dbReference type="Pfam" id="PF05738"/>
    </source>
</evidence>
<keyword evidence="4" id="KW-1185">Reference proteome</keyword>
<protein>
    <submittedName>
        <fullName evidence="3">Cna B-type domain-containing protein</fullName>
    </submittedName>
</protein>
<dbReference type="KEGG" id="ehn:H9Q80_09950"/>
<reference evidence="3 4" key="1">
    <citation type="submission" date="2020-08" db="EMBL/GenBank/DDBJ databases">
        <authorList>
            <person name="Liu C."/>
            <person name="Sun Q."/>
        </authorList>
    </citation>
    <scope>NUCLEOTIDE SEQUENCE [LARGE SCALE GENOMIC DNA]</scope>
    <source>
        <strain evidence="3 4">NSJ-61</strain>
    </source>
</reference>
<dbReference type="RefSeq" id="WP_117454727.1">
    <property type="nucleotide sequence ID" value="NZ_CP060636.1"/>
</dbReference>
<dbReference type="InterPro" id="IPR008454">
    <property type="entry name" value="Collagen-bd_Cna-like_B-typ_dom"/>
</dbReference>
<dbReference type="SUPFAM" id="SSF49478">
    <property type="entry name" value="Cna protein B-type domain"/>
    <property type="match status" value="1"/>
</dbReference>
<dbReference type="EMBL" id="CP060636">
    <property type="protein sequence ID" value="QNM10618.1"/>
    <property type="molecule type" value="Genomic_DNA"/>
</dbReference>
<evidence type="ECO:0000313" key="3">
    <source>
        <dbReference type="EMBL" id="QNM10618.1"/>
    </source>
</evidence>